<reference evidence="1 2" key="1">
    <citation type="journal article" date="2013" name="PLoS Genet.">
        <title>The genome and development-dependent transcriptomes of Pyronema confluens: a window into fungal evolution.</title>
        <authorList>
            <person name="Traeger S."/>
            <person name="Altegoer F."/>
            <person name="Freitag M."/>
            <person name="Gabaldon T."/>
            <person name="Kempken F."/>
            <person name="Kumar A."/>
            <person name="Marcet-Houben M."/>
            <person name="Poggeler S."/>
            <person name="Stajich J.E."/>
            <person name="Nowrousian M."/>
        </authorList>
    </citation>
    <scope>NUCLEOTIDE SEQUENCE [LARGE SCALE GENOMIC DNA]</scope>
    <source>
        <strain evidence="2">CBS 100304</strain>
        <tissue evidence="1">Vegetative mycelium</tissue>
    </source>
</reference>
<dbReference type="EMBL" id="HF936526">
    <property type="protein sequence ID" value="CCX34338.1"/>
    <property type="molecule type" value="Genomic_DNA"/>
</dbReference>
<keyword evidence="2" id="KW-1185">Reference proteome</keyword>
<dbReference type="Proteomes" id="UP000018144">
    <property type="component" value="Unassembled WGS sequence"/>
</dbReference>
<sequence length="210" mass="23438">MIKNRALESITSHVVIKMILMERGCLSELVEIKAINVRIERLASRRSTTPGASHRGGALAIKSYQKIQTYAKNLHSALEEKFTSSPCQCDAPHTVSLQVLKIAQSTVNDGNDQLKFTLLFSYDMVPPIKPGQGIDPAWPNLSVNSIQGHLEAMELEVGSVYTKAVEICLISFTLFKRDPGNDNYWQTEIEARVVSKLRRQLSALGFELHE</sequence>
<evidence type="ECO:0000313" key="2">
    <source>
        <dbReference type="Proteomes" id="UP000018144"/>
    </source>
</evidence>
<accession>U4LXC0</accession>
<proteinExistence type="predicted"/>
<organism evidence="1 2">
    <name type="scientific">Pyronema omphalodes (strain CBS 100304)</name>
    <name type="common">Pyronema confluens</name>
    <dbReference type="NCBI Taxonomy" id="1076935"/>
    <lineage>
        <taxon>Eukaryota</taxon>
        <taxon>Fungi</taxon>
        <taxon>Dikarya</taxon>
        <taxon>Ascomycota</taxon>
        <taxon>Pezizomycotina</taxon>
        <taxon>Pezizomycetes</taxon>
        <taxon>Pezizales</taxon>
        <taxon>Pyronemataceae</taxon>
        <taxon>Pyronema</taxon>
    </lineage>
</organism>
<evidence type="ECO:0000313" key="1">
    <source>
        <dbReference type="EMBL" id="CCX34338.1"/>
    </source>
</evidence>
<protein>
    <submittedName>
        <fullName evidence="1">Uncharacterized protein</fullName>
    </submittedName>
</protein>
<gene>
    <name evidence="1" type="ORF">PCON_03550</name>
</gene>
<dbReference type="AlphaFoldDB" id="U4LXC0"/>
<name>U4LXC0_PYROM</name>